<name>A0A542YMS0_9MICO</name>
<dbReference type="PANTHER" id="PTHR10381">
    <property type="entry name" value="ATP-DEPENDENT CLP PROTEASE PROTEOLYTIC SUBUNIT"/>
    <property type="match status" value="1"/>
</dbReference>
<accession>A0A542YMS0</accession>
<gene>
    <name evidence="6" type="primary">clpP</name>
    <name evidence="8" type="ORF">FB467_0329</name>
</gene>
<evidence type="ECO:0000256" key="2">
    <source>
        <dbReference type="ARBA" id="ARBA00022490"/>
    </source>
</evidence>
<keyword evidence="4 6" id="KW-0378">Hydrolase</keyword>
<dbReference type="GO" id="GO:0005737">
    <property type="term" value="C:cytoplasm"/>
    <property type="evidence" value="ECO:0007669"/>
    <property type="project" value="UniProtKB-SubCell"/>
</dbReference>
<organism evidence="8 9">
    <name type="scientific">Ornithinicoccus hortensis</name>
    <dbReference type="NCBI Taxonomy" id="82346"/>
    <lineage>
        <taxon>Bacteria</taxon>
        <taxon>Bacillati</taxon>
        <taxon>Actinomycetota</taxon>
        <taxon>Actinomycetes</taxon>
        <taxon>Micrococcales</taxon>
        <taxon>Intrasporangiaceae</taxon>
        <taxon>Ornithinicoccus</taxon>
    </lineage>
</organism>
<dbReference type="InterPro" id="IPR023562">
    <property type="entry name" value="ClpP/TepA"/>
</dbReference>
<comment type="subcellular location">
    <subcellularLocation>
        <location evidence="6">Cytoplasm</location>
    </subcellularLocation>
</comment>
<dbReference type="AlphaFoldDB" id="A0A542YMS0"/>
<keyword evidence="3 6" id="KW-0645">Protease</keyword>
<keyword evidence="5 6" id="KW-0720">Serine protease</keyword>
<evidence type="ECO:0000313" key="9">
    <source>
        <dbReference type="Proteomes" id="UP000319516"/>
    </source>
</evidence>
<comment type="function">
    <text evidence="6">Cleaves peptides in various proteins in a process that requires ATP hydrolysis. Has a chymotrypsin-like activity. Plays a major role in the degradation of misfolded proteins.</text>
</comment>
<evidence type="ECO:0000256" key="7">
    <source>
        <dbReference type="RuleBase" id="RU003567"/>
    </source>
</evidence>
<evidence type="ECO:0000256" key="1">
    <source>
        <dbReference type="ARBA" id="ARBA00007039"/>
    </source>
</evidence>
<dbReference type="GO" id="GO:0004176">
    <property type="term" value="F:ATP-dependent peptidase activity"/>
    <property type="evidence" value="ECO:0007669"/>
    <property type="project" value="InterPro"/>
</dbReference>
<proteinExistence type="inferred from homology"/>
<keyword evidence="2 6" id="KW-0963">Cytoplasm</keyword>
<comment type="similarity">
    <text evidence="1 6 7">Belongs to the peptidase S14 family.</text>
</comment>
<evidence type="ECO:0000256" key="3">
    <source>
        <dbReference type="ARBA" id="ARBA00022670"/>
    </source>
</evidence>
<protein>
    <recommendedName>
        <fullName evidence="6 7">ATP-dependent Clp protease proteolytic subunit</fullName>
        <ecNumber evidence="6">3.4.21.92</ecNumber>
    </recommendedName>
    <alternativeName>
        <fullName evidence="6">Endopeptidase Clp</fullName>
    </alternativeName>
</protein>
<comment type="catalytic activity">
    <reaction evidence="6">
        <text>Hydrolysis of proteins to small peptides in the presence of ATP and magnesium. alpha-casein is the usual test substrate. In the absence of ATP, only oligopeptides shorter than five residues are hydrolyzed (such as succinyl-Leu-Tyr-|-NHMec, and Leu-Tyr-Leu-|-Tyr-Trp, in which cleavage of the -Tyr-|-Leu- and -Tyr-|-Trp bonds also occurs).</text>
        <dbReference type="EC" id="3.4.21.92"/>
    </reaction>
</comment>
<dbReference type="PRINTS" id="PR00127">
    <property type="entry name" value="CLPPROTEASEP"/>
</dbReference>
<comment type="caution">
    <text evidence="8">The sequence shown here is derived from an EMBL/GenBank/DDBJ whole genome shotgun (WGS) entry which is preliminary data.</text>
</comment>
<dbReference type="EMBL" id="VFOP01000001">
    <property type="protein sequence ID" value="TQL49264.1"/>
    <property type="molecule type" value="Genomic_DNA"/>
</dbReference>
<sequence length="203" mass="21623">MATEQATAPPVGPTQARLLEQRILLLDGELDDRGGTRLTAQLLLLSAEDPRADISLWINSPGGSVPAMLAIMDAMRLVPNDVSTLALGFAASAGQFLLTAGTPGKRFALPHSKILLHQGSAGFGGTAVDIALQADELRHTRDTVLGLTAEQTGQPLERVFEDSLRDRWFTAEAARDYGMIDAVLESLDMVRPQRTLSGLGAHG</sequence>
<evidence type="ECO:0000256" key="5">
    <source>
        <dbReference type="ARBA" id="ARBA00022825"/>
    </source>
</evidence>
<dbReference type="PANTHER" id="PTHR10381:SF70">
    <property type="entry name" value="ATP-DEPENDENT CLP PROTEASE PROTEOLYTIC SUBUNIT"/>
    <property type="match status" value="1"/>
</dbReference>
<keyword evidence="9" id="KW-1185">Reference proteome</keyword>
<dbReference type="CDD" id="cd07017">
    <property type="entry name" value="S14_ClpP_2"/>
    <property type="match status" value="1"/>
</dbReference>
<dbReference type="GO" id="GO:0006515">
    <property type="term" value="P:protein quality control for misfolded or incompletely synthesized proteins"/>
    <property type="evidence" value="ECO:0007669"/>
    <property type="project" value="TreeGrafter"/>
</dbReference>
<evidence type="ECO:0000256" key="4">
    <source>
        <dbReference type="ARBA" id="ARBA00022801"/>
    </source>
</evidence>
<evidence type="ECO:0000313" key="8">
    <source>
        <dbReference type="EMBL" id="TQL49264.1"/>
    </source>
</evidence>
<reference evidence="8 9" key="1">
    <citation type="submission" date="2019-06" db="EMBL/GenBank/DDBJ databases">
        <title>Sequencing the genomes of 1000 actinobacteria strains.</title>
        <authorList>
            <person name="Klenk H.-P."/>
        </authorList>
    </citation>
    <scope>NUCLEOTIDE SEQUENCE [LARGE SCALE GENOMIC DNA]</scope>
    <source>
        <strain evidence="8 9">DSM 12335</strain>
    </source>
</reference>
<dbReference type="HAMAP" id="MF_00444">
    <property type="entry name" value="ClpP"/>
    <property type="match status" value="1"/>
</dbReference>
<dbReference type="GO" id="GO:0051117">
    <property type="term" value="F:ATPase binding"/>
    <property type="evidence" value="ECO:0007669"/>
    <property type="project" value="TreeGrafter"/>
</dbReference>
<dbReference type="Gene3D" id="3.90.226.10">
    <property type="entry name" value="2-enoyl-CoA Hydratase, Chain A, domain 1"/>
    <property type="match status" value="1"/>
</dbReference>
<dbReference type="InterPro" id="IPR029045">
    <property type="entry name" value="ClpP/crotonase-like_dom_sf"/>
</dbReference>
<dbReference type="SUPFAM" id="SSF52096">
    <property type="entry name" value="ClpP/crotonase"/>
    <property type="match status" value="1"/>
</dbReference>
<comment type="subunit">
    <text evidence="6">Fourteen ClpP subunits assemble into 2 heptameric rings which stack back to back to give a disk-like structure with a central cavity, resembling the structure of eukaryotic proteasomes.</text>
</comment>
<evidence type="ECO:0000256" key="6">
    <source>
        <dbReference type="HAMAP-Rule" id="MF_00444"/>
    </source>
</evidence>
<dbReference type="EC" id="3.4.21.92" evidence="6"/>
<dbReference type="GO" id="GO:0004252">
    <property type="term" value="F:serine-type endopeptidase activity"/>
    <property type="evidence" value="ECO:0007669"/>
    <property type="project" value="UniProtKB-UniRule"/>
</dbReference>
<dbReference type="InterPro" id="IPR001907">
    <property type="entry name" value="ClpP"/>
</dbReference>
<dbReference type="RefSeq" id="WP_141783539.1">
    <property type="nucleotide sequence ID" value="NZ_BAAAIK010000003.1"/>
</dbReference>
<feature type="active site" description="Nucleophile" evidence="6">
    <location>
        <position position="92"/>
    </location>
</feature>
<dbReference type="OrthoDB" id="9802800at2"/>
<feature type="active site" evidence="6">
    <location>
        <position position="117"/>
    </location>
</feature>
<dbReference type="GO" id="GO:0009368">
    <property type="term" value="C:endopeptidase Clp complex"/>
    <property type="evidence" value="ECO:0007669"/>
    <property type="project" value="TreeGrafter"/>
</dbReference>
<dbReference type="Proteomes" id="UP000319516">
    <property type="component" value="Unassembled WGS sequence"/>
</dbReference>
<dbReference type="Pfam" id="PF00574">
    <property type="entry name" value="CLP_protease"/>
    <property type="match status" value="1"/>
</dbReference>